<reference evidence="2" key="1">
    <citation type="submission" date="2023-01" db="EMBL/GenBank/DDBJ databases">
        <title>Genome assembly of the deep-sea coral Lophelia pertusa.</title>
        <authorList>
            <person name="Herrera S."/>
            <person name="Cordes E."/>
        </authorList>
    </citation>
    <scope>NUCLEOTIDE SEQUENCE</scope>
    <source>
        <strain evidence="2">USNM1676648</strain>
        <tissue evidence="2">Polyp</tissue>
    </source>
</reference>
<evidence type="ECO:0000313" key="3">
    <source>
        <dbReference type="Proteomes" id="UP001163046"/>
    </source>
</evidence>
<dbReference type="AlphaFoldDB" id="A0A9W9YGP6"/>
<dbReference type="Proteomes" id="UP001163046">
    <property type="component" value="Unassembled WGS sequence"/>
</dbReference>
<dbReference type="EMBL" id="MU827783">
    <property type="protein sequence ID" value="KAJ7335996.1"/>
    <property type="molecule type" value="Genomic_DNA"/>
</dbReference>
<keyword evidence="1" id="KW-1133">Transmembrane helix</keyword>
<keyword evidence="1" id="KW-0812">Transmembrane</keyword>
<keyword evidence="3" id="KW-1185">Reference proteome</keyword>
<name>A0A9W9YGP6_9CNID</name>
<protein>
    <recommendedName>
        <fullName evidence="4">TNFR-Cys domain-containing protein</fullName>
    </recommendedName>
</protein>
<evidence type="ECO:0008006" key="4">
    <source>
        <dbReference type="Google" id="ProtNLM"/>
    </source>
</evidence>
<organism evidence="2 3">
    <name type="scientific">Desmophyllum pertusum</name>
    <dbReference type="NCBI Taxonomy" id="174260"/>
    <lineage>
        <taxon>Eukaryota</taxon>
        <taxon>Metazoa</taxon>
        <taxon>Cnidaria</taxon>
        <taxon>Anthozoa</taxon>
        <taxon>Hexacorallia</taxon>
        <taxon>Scleractinia</taxon>
        <taxon>Caryophylliina</taxon>
        <taxon>Caryophylliidae</taxon>
        <taxon>Desmophyllum</taxon>
    </lineage>
</organism>
<evidence type="ECO:0000256" key="1">
    <source>
        <dbReference type="SAM" id="Phobius"/>
    </source>
</evidence>
<keyword evidence="1" id="KW-0472">Membrane</keyword>
<dbReference type="InterPro" id="IPR011029">
    <property type="entry name" value="DEATH-like_dom_sf"/>
</dbReference>
<evidence type="ECO:0000313" key="2">
    <source>
        <dbReference type="EMBL" id="KAJ7335996.1"/>
    </source>
</evidence>
<comment type="caution">
    <text evidence="2">The sequence shown here is derived from an EMBL/GenBank/DDBJ whole genome shotgun (WGS) entry which is preliminary data.</text>
</comment>
<dbReference type="OrthoDB" id="5970057at2759"/>
<proteinExistence type="predicted"/>
<gene>
    <name evidence="2" type="ORF">OS493_013365</name>
</gene>
<sequence length="266" mass="28613">MPTRSRIAQCSLRTSAMAAQTAIFFYSGYGMNGGCIACSSPCTIFQDETITCSTEHDRTCTVKGTILQVLSNSSTGPTKNIPNSTDNTVDFGGTEQPVDPALAIGATPPPDKTPTVKSPILWGIICAAGLVVAITVFLVVRYRRGKGRKPKDDSNVHDDSDVHAGTVNNAAAKDSTLKSKCCYFYWQITAEKLGLLNECRAWEAADNPTEKMLTAYGDKEGSTIKSLIAALRESELTQLANEIEQQFSITAVEGAREPRHIADTVV</sequence>
<dbReference type="Gene3D" id="1.10.533.10">
    <property type="entry name" value="Death Domain, Fas"/>
    <property type="match status" value="1"/>
</dbReference>
<accession>A0A9W9YGP6</accession>
<feature type="transmembrane region" description="Helical" evidence="1">
    <location>
        <begin position="120"/>
        <end position="140"/>
    </location>
</feature>
<dbReference type="SUPFAM" id="SSF47986">
    <property type="entry name" value="DEATH domain"/>
    <property type="match status" value="1"/>
</dbReference>